<dbReference type="Proteomes" id="UP000255193">
    <property type="component" value="Unassembled WGS sequence"/>
</dbReference>
<dbReference type="InterPro" id="IPR022000">
    <property type="entry name" value="Min27-like_integrase_DNA_bind"/>
</dbReference>
<sequence>MKMTFRLLQGVRDMASINSRAGKLYIDFRYFGKRCREMTLLEDTKPNRKRLENFVTKLEAEISLGTFRYEKYFPNSKKLEEFQSLELIKETNSHHDASMSFDNFAKLWITEKKPEWRASQIQNVEDIFRIYLNPFFGKMAVNCIKKSLIMKFRGQLVENGNDGKPLSASRINHIMTPLRMVINEASERFEFESPWKNIKPLTVPKSDIQPFDLDEVMQILDNVRTDFKPYYTVRFFTGLRTGEIDGLPWKNVDFQRRQIIINQAIVNGEIGATKTQGSNRIVQMNQLVYDALLAQKTISYGKSEFVFCSKNGSPLNHRNITKRVWYPLLQYLELEKRNPYQTRHTCATLWLAAGESPEWIASQLGHSSSKMLFTVYSRFVPNLTRQDGSALDKVLKEKGLL</sequence>
<proteinExistence type="inferred from homology"/>
<dbReference type="Gene3D" id="1.10.443.10">
    <property type="entry name" value="Intergrase catalytic core"/>
    <property type="match status" value="1"/>
</dbReference>
<evidence type="ECO:0000313" key="7">
    <source>
        <dbReference type="Proteomes" id="UP000255193"/>
    </source>
</evidence>
<evidence type="ECO:0000256" key="1">
    <source>
        <dbReference type="ARBA" id="ARBA00008857"/>
    </source>
</evidence>
<organism evidence="6 7">
    <name type="scientific">Faucicola atlantae</name>
    <dbReference type="NCBI Taxonomy" id="34059"/>
    <lineage>
        <taxon>Bacteria</taxon>
        <taxon>Pseudomonadati</taxon>
        <taxon>Pseudomonadota</taxon>
        <taxon>Gammaproteobacteria</taxon>
        <taxon>Moraxellales</taxon>
        <taxon>Moraxellaceae</taxon>
        <taxon>Faucicola</taxon>
    </lineage>
</organism>
<dbReference type="GO" id="GO:0015074">
    <property type="term" value="P:DNA integration"/>
    <property type="evidence" value="ECO:0007669"/>
    <property type="project" value="UniProtKB-KW"/>
</dbReference>
<dbReference type="InterPro" id="IPR010998">
    <property type="entry name" value="Integrase_recombinase_N"/>
</dbReference>
<dbReference type="Pfam" id="PF12167">
    <property type="entry name" value="Arm-DNA-bind_2"/>
    <property type="match status" value="1"/>
</dbReference>
<protein>
    <submittedName>
        <fullName evidence="6">Prophage CPS-53 integrase</fullName>
    </submittedName>
</protein>
<dbReference type="GO" id="GO:0006310">
    <property type="term" value="P:DNA recombination"/>
    <property type="evidence" value="ECO:0007669"/>
    <property type="project" value="UniProtKB-KW"/>
</dbReference>
<dbReference type="Gene3D" id="1.10.150.130">
    <property type="match status" value="1"/>
</dbReference>
<dbReference type="InterPro" id="IPR013762">
    <property type="entry name" value="Integrase-like_cat_sf"/>
</dbReference>
<dbReference type="PANTHER" id="PTHR30629:SF2">
    <property type="entry name" value="PROPHAGE INTEGRASE INTS-RELATED"/>
    <property type="match status" value="1"/>
</dbReference>
<dbReference type="PANTHER" id="PTHR30629">
    <property type="entry name" value="PROPHAGE INTEGRASE"/>
    <property type="match status" value="1"/>
</dbReference>
<dbReference type="InterPro" id="IPR011010">
    <property type="entry name" value="DNA_brk_join_enz"/>
</dbReference>
<feature type="domain" description="Tyr recombinase" evidence="5">
    <location>
        <begin position="206"/>
        <end position="392"/>
    </location>
</feature>
<reference evidence="6 7" key="1">
    <citation type="submission" date="2018-06" db="EMBL/GenBank/DDBJ databases">
        <authorList>
            <consortium name="Pathogen Informatics"/>
            <person name="Doyle S."/>
        </authorList>
    </citation>
    <scope>NUCLEOTIDE SEQUENCE [LARGE SCALE GENOMIC DNA]</scope>
    <source>
        <strain evidence="6 7">NCTC11091</strain>
    </source>
</reference>
<comment type="similarity">
    <text evidence="1">Belongs to the 'phage' integrase family.</text>
</comment>
<dbReference type="SUPFAM" id="SSF56349">
    <property type="entry name" value="DNA breaking-rejoining enzymes"/>
    <property type="match status" value="1"/>
</dbReference>
<evidence type="ECO:0000256" key="3">
    <source>
        <dbReference type="ARBA" id="ARBA00023125"/>
    </source>
</evidence>
<keyword evidence="3" id="KW-0238">DNA-binding</keyword>
<name>A0A378Q3Y9_9GAMM</name>
<dbReference type="Pfam" id="PF00589">
    <property type="entry name" value="Phage_integrase"/>
    <property type="match status" value="1"/>
</dbReference>
<dbReference type="PROSITE" id="PS51898">
    <property type="entry name" value="TYR_RECOMBINASE"/>
    <property type="match status" value="1"/>
</dbReference>
<dbReference type="EMBL" id="UGQA01000001">
    <property type="protein sequence ID" value="STY95134.1"/>
    <property type="molecule type" value="Genomic_DNA"/>
</dbReference>
<evidence type="ECO:0000256" key="4">
    <source>
        <dbReference type="ARBA" id="ARBA00023172"/>
    </source>
</evidence>
<keyword evidence="2" id="KW-0229">DNA integration</keyword>
<gene>
    <name evidence="6" type="primary">intS_2</name>
    <name evidence="6" type="ORF">NCTC11091_00925</name>
</gene>
<evidence type="ECO:0000256" key="2">
    <source>
        <dbReference type="ARBA" id="ARBA00022908"/>
    </source>
</evidence>
<evidence type="ECO:0000313" key="6">
    <source>
        <dbReference type="EMBL" id="STY95134.1"/>
    </source>
</evidence>
<dbReference type="GO" id="GO:0003677">
    <property type="term" value="F:DNA binding"/>
    <property type="evidence" value="ECO:0007669"/>
    <property type="project" value="UniProtKB-KW"/>
</dbReference>
<dbReference type="InterPro" id="IPR002104">
    <property type="entry name" value="Integrase_catalytic"/>
</dbReference>
<dbReference type="AlphaFoldDB" id="A0A378Q3Y9"/>
<dbReference type="Pfam" id="PF14659">
    <property type="entry name" value="Phage_int_SAM_3"/>
    <property type="match status" value="1"/>
</dbReference>
<keyword evidence="4" id="KW-0233">DNA recombination</keyword>
<dbReference type="CDD" id="cd01189">
    <property type="entry name" value="INT_ICEBs1_C_like"/>
    <property type="match status" value="1"/>
</dbReference>
<dbReference type="InterPro" id="IPR004107">
    <property type="entry name" value="Integrase_SAM-like_N"/>
</dbReference>
<evidence type="ECO:0000259" key="5">
    <source>
        <dbReference type="PROSITE" id="PS51898"/>
    </source>
</evidence>
<accession>A0A378Q3Y9</accession>
<dbReference type="InterPro" id="IPR050808">
    <property type="entry name" value="Phage_Integrase"/>
</dbReference>